<feature type="transmembrane region" description="Helical" evidence="1">
    <location>
        <begin position="114"/>
        <end position="136"/>
    </location>
</feature>
<keyword evidence="1" id="KW-0472">Membrane</keyword>
<sequence length="137" mass="16388">MTMQLILIILNILFILLLLIMTVITSQYFKRHEVSYNELLTEYRSNGFDLDLVTNYSSFLGSLLNHHKIIYFVRLYKGVKMKFAPGRNVQPEAYAYIQQLPQEKMGWILRLHRLYMIQYAITGFWLCEMLIFIYLYG</sequence>
<evidence type="ECO:0000313" key="3">
    <source>
        <dbReference type="Proteomes" id="UP000198515"/>
    </source>
</evidence>
<organism evidence="2 3">
    <name type="scientific">Kosakonia oryziphila</name>
    <dbReference type="NCBI Taxonomy" id="1005667"/>
    <lineage>
        <taxon>Bacteria</taxon>
        <taxon>Pseudomonadati</taxon>
        <taxon>Pseudomonadota</taxon>
        <taxon>Gammaproteobacteria</taxon>
        <taxon>Enterobacterales</taxon>
        <taxon>Enterobacteriaceae</taxon>
        <taxon>Kosakonia</taxon>
    </lineage>
</organism>
<reference evidence="3" key="1">
    <citation type="submission" date="2016-08" db="EMBL/GenBank/DDBJ databases">
        <authorList>
            <person name="Varghese N."/>
            <person name="Submissions Spin"/>
        </authorList>
    </citation>
    <scope>NUCLEOTIDE SEQUENCE [LARGE SCALE GENOMIC DNA]</scope>
    <source>
        <strain evidence="3">REICA_142</strain>
    </source>
</reference>
<dbReference type="AlphaFoldDB" id="A0A1C4AY00"/>
<feature type="transmembrane region" description="Helical" evidence="1">
    <location>
        <begin position="6"/>
        <end position="29"/>
    </location>
</feature>
<gene>
    <name evidence="2" type="ORF">GA0061070_100625</name>
</gene>
<dbReference type="EMBL" id="FMBC01000006">
    <property type="protein sequence ID" value="SCB99434.1"/>
    <property type="molecule type" value="Genomic_DNA"/>
</dbReference>
<name>A0A1C4AY00_9ENTR</name>
<dbReference type="Proteomes" id="UP000198515">
    <property type="component" value="Unassembled WGS sequence"/>
</dbReference>
<keyword evidence="3" id="KW-1185">Reference proteome</keyword>
<proteinExistence type="predicted"/>
<protein>
    <submittedName>
        <fullName evidence="2">Uncharacterized protein</fullName>
    </submittedName>
</protein>
<evidence type="ECO:0000256" key="1">
    <source>
        <dbReference type="SAM" id="Phobius"/>
    </source>
</evidence>
<dbReference type="OrthoDB" id="6613995at2"/>
<keyword evidence="1" id="KW-1133">Transmembrane helix</keyword>
<evidence type="ECO:0000313" key="2">
    <source>
        <dbReference type="EMBL" id="SCB99434.1"/>
    </source>
</evidence>
<accession>A0A1C4AY00</accession>
<keyword evidence="1" id="KW-0812">Transmembrane</keyword>